<sequence length="356" mass="41026">MKTTSLKTLLFITILITSLSGCQSLKTTNKDDSSAYLMTYFKDDDHSLHIALSSDGYTFTDINNGKAVIAGDTIASQKGIRDPHITKGKDGAYYLVMTDLHLFAKKLGYRDTEWERPSEKYDWGNNRGFVMMKSYDLIHWTHSNFLFDEAFEELKEIGCAWAPQTIYDPKEDKMMVYFTMRMAHGLTKMYYAYANDDFTKITTQPKLLFDYPNEKVQVLDADIIQMPDGRYCMTYVAQENPGGIRVAFSDEINKGYTYNPKWIDFEPGSCEAPNMWKRNGKDVWVLMYDIFSINPHNFGFVETTDFVNFKNLGHFNEGVMKTTNFTSPKHGSVISISKKEALKLAKYWNMNFSINK</sequence>
<dbReference type="RefSeq" id="WP_073120386.1">
    <property type="nucleotide sequence ID" value="NZ_BMEN01000003.1"/>
</dbReference>
<dbReference type="InterPro" id="IPR023296">
    <property type="entry name" value="Glyco_hydro_beta-prop_sf"/>
</dbReference>
<dbReference type="PROSITE" id="PS51257">
    <property type="entry name" value="PROKAR_LIPOPROTEIN"/>
    <property type="match status" value="1"/>
</dbReference>
<dbReference type="Proteomes" id="UP000184109">
    <property type="component" value="Unassembled WGS sequence"/>
</dbReference>
<protein>
    <submittedName>
        <fullName evidence="1">Glycosyl hydrolases family 32 N-terminal domain-containing protein</fullName>
    </submittedName>
</protein>
<proteinExistence type="predicted"/>
<evidence type="ECO:0000313" key="2">
    <source>
        <dbReference type="Proteomes" id="UP000184109"/>
    </source>
</evidence>
<dbReference type="GO" id="GO:0016787">
    <property type="term" value="F:hydrolase activity"/>
    <property type="evidence" value="ECO:0007669"/>
    <property type="project" value="UniProtKB-KW"/>
</dbReference>
<gene>
    <name evidence="1" type="ORF">SAMN05444281_1649</name>
</gene>
<dbReference type="EMBL" id="FQXQ01000003">
    <property type="protein sequence ID" value="SHH72306.1"/>
    <property type="molecule type" value="Genomic_DNA"/>
</dbReference>
<dbReference type="InterPro" id="IPR050727">
    <property type="entry name" value="GH43_arabinanases"/>
</dbReference>
<name>A0A1M5VAT1_9FLAO</name>
<dbReference type="AlphaFoldDB" id="A0A1M5VAT1"/>
<reference evidence="2" key="1">
    <citation type="submission" date="2016-11" db="EMBL/GenBank/DDBJ databases">
        <authorList>
            <person name="Varghese N."/>
            <person name="Submissions S."/>
        </authorList>
    </citation>
    <scope>NUCLEOTIDE SEQUENCE [LARGE SCALE GENOMIC DNA]</scope>
    <source>
        <strain evidence="2">DSM 100572</strain>
    </source>
</reference>
<dbReference type="SUPFAM" id="SSF75005">
    <property type="entry name" value="Arabinanase/levansucrase/invertase"/>
    <property type="match status" value="2"/>
</dbReference>
<dbReference type="PANTHER" id="PTHR43301">
    <property type="entry name" value="ARABINAN ENDO-1,5-ALPHA-L-ARABINOSIDASE"/>
    <property type="match status" value="1"/>
</dbReference>
<dbReference type="CDD" id="cd08983">
    <property type="entry name" value="GH43_Bt3655-like"/>
    <property type="match status" value="1"/>
</dbReference>
<keyword evidence="1" id="KW-0378">Hydrolase</keyword>
<dbReference type="STRING" id="1195760.SAMN05444281_1649"/>
<organism evidence="1 2">
    <name type="scientific">Wenyingzhuangia marina</name>
    <dbReference type="NCBI Taxonomy" id="1195760"/>
    <lineage>
        <taxon>Bacteria</taxon>
        <taxon>Pseudomonadati</taxon>
        <taxon>Bacteroidota</taxon>
        <taxon>Flavobacteriia</taxon>
        <taxon>Flavobacteriales</taxon>
        <taxon>Flavobacteriaceae</taxon>
        <taxon>Wenyingzhuangia</taxon>
    </lineage>
</organism>
<dbReference type="PANTHER" id="PTHR43301:SF3">
    <property type="entry name" value="ARABINAN ENDO-1,5-ALPHA-L-ARABINOSIDASE A-RELATED"/>
    <property type="match status" value="1"/>
</dbReference>
<accession>A0A1M5VAT1</accession>
<dbReference type="Gene3D" id="2.115.10.20">
    <property type="entry name" value="Glycosyl hydrolase domain, family 43"/>
    <property type="match status" value="1"/>
</dbReference>
<keyword evidence="2" id="KW-1185">Reference proteome</keyword>
<evidence type="ECO:0000313" key="1">
    <source>
        <dbReference type="EMBL" id="SHH72306.1"/>
    </source>
</evidence>